<dbReference type="EMBL" id="CM042055">
    <property type="protein sequence ID" value="KAI3703090.1"/>
    <property type="molecule type" value="Genomic_DNA"/>
</dbReference>
<proteinExistence type="predicted"/>
<gene>
    <name evidence="1" type="ORF">L6452_28845</name>
</gene>
<keyword evidence="2" id="KW-1185">Reference proteome</keyword>
<comment type="caution">
    <text evidence="1">The sequence shown here is derived from an EMBL/GenBank/DDBJ whole genome shotgun (WGS) entry which is preliminary data.</text>
</comment>
<name>A0ACB9A3X3_ARCLA</name>
<reference evidence="1 2" key="2">
    <citation type="journal article" date="2022" name="Mol. Ecol. Resour.">
        <title>The genomes of chicory, endive, great burdock and yacon provide insights into Asteraceae paleo-polyploidization history and plant inulin production.</title>
        <authorList>
            <person name="Fan W."/>
            <person name="Wang S."/>
            <person name="Wang H."/>
            <person name="Wang A."/>
            <person name="Jiang F."/>
            <person name="Liu H."/>
            <person name="Zhao H."/>
            <person name="Xu D."/>
            <person name="Zhang Y."/>
        </authorList>
    </citation>
    <scope>NUCLEOTIDE SEQUENCE [LARGE SCALE GENOMIC DNA]</scope>
    <source>
        <strain evidence="2">cv. Niubang</strain>
    </source>
</reference>
<protein>
    <submittedName>
        <fullName evidence="1">Uncharacterized protein</fullName>
    </submittedName>
</protein>
<accession>A0ACB9A3X3</accession>
<dbReference type="Proteomes" id="UP001055879">
    <property type="component" value="Linkage Group LG09"/>
</dbReference>
<sequence length="574" mass="65809">MLSLATSKVVLLRRYQCHTVLTLLGGLAPSGSESKCDRSRYRHELVVPGSWHLHIQKFQIMLFLGRCNQLLQVPVPQQLTLLVGVGFRFYSSDLEFEIKRITKIINDHPFPDQPIRPTFAQVIPSAAISTSFVENVLGRLFATHSNGLKAFEFFKFSLECSEFCPSSDAFEKTLHILTRMRYFSKAWELIEEIQKTHPSLLSLKSMSIMLSRIAKFQSFEETLEAFEKLECKLSDGKQFGTDEFNLLLRAFCTQRQMKEAKSVFNKLYSRFSPTTKTMNILLLGFKESGDVTSVELFYHEMIRRSFKPDTVTYNIRIDSYCKRGRFADALRLLEEMEQVNCFPTLQTLTTLIHGAGIAQNTTKAQQLFDEIRKRNLVPDSGAYNALMNAFIRSGNMKSATRLLDEMEENNLLHDNITFHTMLLGSMKFSGIDGVLELYHKMISRNFVPKMPTVVMLMKHFCKNREVDEALGFWTYLIERGYCPHSHAVDVLVSCLCSHGRVEEAYECSVQILERGRHLSKTCFRVLERYLIEMGDEDKLRKLNQRIKKLQIALPPSTGLIIGISSLNQDCVASI</sequence>
<reference evidence="2" key="1">
    <citation type="journal article" date="2022" name="Mol. Ecol. Resour.">
        <title>The genomes of chicory, endive, great burdock and yacon provide insights into Asteraceae palaeo-polyploidization history and plant inulin production.</title>
        <authorList>
            <person name="Fan W."/>
            <person name="Wang S."/>
            <person name="Wang H."/>
            <person name="Wang A."/>
            <person name="Jiang F."/>
            <person name="Liu H."/>
            <person name="Zhao H."/>
            <person name="Xu D."/>
            <person name="Zhang Y."/>
        </authorList>
    </citation>
    <scope>NUCLEOTIDE SEQUENCE [LARGE SCALE GENOMIC DNA]</scope>
    <source>
        <strain evidence="2">cv. Niubang</strain>
    </source>
</reference>
<evidence type="ECO:0000313" key="1">
    <source>
        <dbReference type="EMBL" id="KAI3703090.1"/>
    </source>
</evidence>
<organism evidence="1 2">
    <name type="scientific">Arctium lappa</name>
    <name type="common">Greater burdock</name>
    <name type="synonym">Lappa major</name>
    <dbReference type="NCBI Taxonomy" id="4217"/>
    <lineage>
        <taxon>Eukaryota</taxon>
        <taxon>Viridiplantae</taxon>
        <taxon>Streptophyta</taxon>
        <taxon>Embryophyta</taxon>
        <taxon>Tracheophyta</taxon>
        <taxon>Spermatophyta</taxon>
        <taxon>Magnoliopsida</taxon>
        <taxon>eudicotyledons</taxon>
        <taxon>Gunneridae</taxon>
        <taxon>Pentapetalae</taxon>
        <taxon>asterids</taxon>
        <taxon>campanulids</taxon>
        <taxon>Asterales</taxon>
        <taxon>Asteraceae</taxon>
        <taxon>Carduoideae</taxon>
        <taxon>Cardueae</taxon>
        <taxon>Arctiinae</taxon>
        <taxon>Arctium</taxon>
    </lineage>
</organism>
<evidence type="ECO:0000313" key="2">
    <source>
        <dbReference type="Proteomes" id="UP001055879"/>
    </source>
</evidence>